<comment type="caution">
    <text evidence="4">The sequence shown here is derived from an EMBL/GenBank/DDBJ whole genome shotgun (WGS) entry which is preliminary data.</text>
</comment>
<feature type="domain" description="Peptidase S9 prolyl oligopeptidase catalytic" evidence="3">
    <location>
        <begin position="43"/>
        <end position="158"/>
    </location>
</feature>
<dbReference type="SUPFAM" id="SSF53474">
    <property type="entry name" value="alpha/beta-Hydrolases"/>
    <property type="match status" value="1"/>
</dbReference>
<dbReference type="Pfam" id="PF00326">
    <property type="entry name" value="Peptidase_S9"/>
    <property type="match status" value="1"/>
</dbReference>
<dbReference type="GO" id="GO:0004252">
    <property type="term" value="F:serine-type endopeptidase activity"/>
    <property type="evidence" value="ECO:0007669"/>
    <property type="project" value="TreeGrafter"/>
</dbReference>
<name>A0AAD8ETH6_BIOPF</name>
<gene>
    <name evidence="4" type="ORF">Bpfe_031198</name>
</gene>
<keyword evidence="1" id="KW-0732">Signal</keyword>
<evidence type="ECO:0000259" key="3">
    <source>
        <dbReference type="Pfam" id="PF00326"/>
    </source>
</evidence>
<protein>
    <submittedName>
        <fullName evidence="4">S9 family peptidase</fullName>
    </submittedName>
</protein>
<organism evidence="4 5">
    <name type="scientific">Biomphalaria pfeifferi</name>
    <name type="common">Bloodfluke planorb</name>
    <name type="synonym">Freshwater snail</name>
    <dbReference type="NCBI Taxonomy" id="112525"/>
    <lineage>
        <taxon>Eukaryota</taxon>
        <taxon>Metazoa</taxon>
        <taxon>Spiralia</taxon>
        <taxon>Lophotrochozoa</taxon>
        <taxon>Mollusca</taxon>
        <taxon>Gastropoda</taxon>
        <taxon>Heterobranchia</taxon>
        <taxon>Euthyneura</taxon>
        <taxon>Panpulmonata</taxon>
        <taxon>Hygrophila</taxon>
        <taxon>Lymnaeoidea</taxon>
        <taxon>Planorbidae</taxon>
        <taxon>Biomphalaria</taxon>
    </lineage>
</organism>
<dbReference type="PANTHER" id="PTHR42776">
    <property type="entry name" value="SERINE PEPTIDASE S9 FAMILY MEMBER"/>
    <property type="match status" value="1"/>
</dbReference>
<reference evidence="4" key="1">
    <citation type="journal article" date="2023" name="PLoS Negl. Trop. Dis.">
        <title>A genome sequence for Biomphalaria pfeifferi, the major vector snail for the human-infecting parasite Schistosoma mansoni.</title>
        <authorList>
            <person name="Bu L."/>
            <person name="Lu L."/>
            <person name="Laidemitt M.R."/>
            <person name="Zhang S.M."/>
            <person name="Mutuku M."/>
            <person name="Mkoji G."/>
            <person name="Steinauer M."/>
            <person name="Loker E.S."/>
        </authorList>
    </citation>
    <scope>NUCLEOTIDE SEQUENCE</scope>
    <source>
        <strain evidence="4">KasaAsao</strain>
    </source>
</reference>
<dbReference type="Gene3D" id="3.40.50.1820">
    <property type="entry name" value="alpha/beta hydrolase"/>
    <property type="match status" value="1"/>
</dbReference>
<sequence length="163" mass="18524">MERRSQYENSRIYAETRKFRCVEKYPLIVLIHGGPQGAWNNNWGYRWNPQIFANAGYMVFMPNPRGSTGYGQKLVNEVSADWGGKAFVDIMNGVAEAIKNPNIDKERIGAAGASYGGYMVNWILGHNTDPRFKFKTFVSHAGVYNLESMATVTEELWFVDWGI</sequence>
<dbReference type="InterPro" id="IPR001375">
    <property type="entry name" value="Peptidase_S9_cat"/>
</dbReference>
<accession>A0AAD8ETH6</accession>
<dbReference type="EMBL" id="JASAOG010000451">
    <property type="protein sequence ID" value="KAK0039365.1"/>
    <property type="molecule type" value="Genomic_DNA"/>
</dbReference>
<evidence type="ECO:0000256" key="2">
    <source>
        <dbReference type="ARBA" id="ARBA00022801"/>
    </source>
</evidence>
<keyword evidence="5" id="KW-1185">Reference proteome</keyword>
<evidence type="ECO:0000313" key="4">
    <source>
        <dbReference type="EMBL" id="KAK0039365.1"/>
    </source>
</evidence>
<dbReference type="GO" id="GO:0006508">
    <property type="term" value="P:proteolysis"/>
    <property type="evidence" value="ECO:0007669"/>
    <property type="project" value="InterPro"/>
</dbReference>
<evidence type="ECO:0000313" key="5">
    <source>
        <dbReference type="Proteomes" id="UP001233172"/>
    </source>
</evidence>
<reference evidence="4" key="2">
    <citation type="submission" date="2023-04" db="EMBL/GenBank/DDBJ databases">
        <authorList>
            <person name="Bu L."/>
            <person name="Lu L."/>
            <person name="Laidemitt M.R."/>
            <person name="Zhang S.M."/>
            <person name="Mutuku M."/>
            <person name="Mkoji G."/>
            <person name="Steinauer M."/>
            <person name="Loker E.S."/>
        </authorList>
    </citation>
    <scope>NUCLEOTIDE SEQUENCE</scope>
    <source>
        <strain evidence="4">KasaAsao</strain>
        <tissue evidence="4">Whole Snail</tissue>
    </source>
</reference>
<keyword evidence="2" id="KW-0378">Hydrolase</keyword>
<dbReference type="InterPro" id="IPR029058">
    <property type="entry name" value="AB_hydrolase_fold"/>
</dbReference>
<dbReference type="Proteomes" id="UP001233172">
    <property type="component" value="Unassembled WGS sequence"/>
</dbReference>
<evidence type="ECO:0000256" key="1">
    <source>
        <dbReference type="ARBA" id="ARBA00022729"/>
    </source>
</evidence>
<proteinExistence type="predicted"/>
<dbReference type="PANTHER" id="PTHR42776:SF13">
    <property type="entry name" value="DIPEPTIDYL-PEPTIDASE 5"/>
    <property type="match status" value="1"/>
</dbReference>
<dbReference type="AlphaFoldDB" id="A0AAD8ETH6"/>